<dbReference type="Proteomes" id="UP000078237">
    <property type="component" value="Unassembled WGS sequence"/>
</dbReference>
<sequence>MSSASRWIRPLQRHLHHHLETRPITVLPRYLRNAEHMASLNRSSSSSSPPKPFSWMKRTPRPQPNPSPPQPHHEPTPAENIKLDLDFYGIPKWGWVIFRTAYGPGSDSSWAKLQEVLTSQSTREMTAPDFPREVADALDWVFVSDPASLSSATRHDLRLRFLQWVVSQPRAAKGTPSRYLFFLHVDDEVLASAETPGAAPRWIKLVRCDEGQDLACWYASAAELRESSEEPDGDEGWMRVSTEVLGAYFCTMLGDTSEGFHVYYKCHPDVLEEA</sequence>
<dbReference type="STRING" id="100816.A0A175W3W7"/>
<gene>
    <name evidence="2" type="ORF">MMYC01_203480</name>
</gene>
<evidence type="ECO:0000256" key="1">
    <source>
        <dbReference type="SAM" id="MobiDB-lite"/>
    </source>
</evidence>
<feature type="compositionally biased region" description="Pro residues" evidence="1">
    <location>
        <begin position="61"/>
        <end position="70"/>
    </location>
</feature>
<dbReference type="VEuPathDB" id="FungiDB:MMYC01_203480"/>
<feature type="region of interest" description="Disordered" evidence="1">
    <location>
        <begin position="38"/>
        <end position="78"/>
    </location>
</feature>
<dbReference type="AlphaFoldDB" id="A0A175W3W7"/>
<evidence type="ECO:0000313" key="2">
    <source>
        <dbReference type="EMBL" id="KXX78437.1"/>
    </source>
</evidence>
<organism evidence="2 3">
    <name type="scientific">Madurella mycetomatis</name>
    <dbReference type="NCBI Taxonomy" id="100816"/>
    <lineage>
        <taxon>Eukaryota</taxon>
        <taxon>Fungi</taxon>
        <taxon>Dikarya</taxon>
        <taxon>Ascomycota</taxon>
        <taxon>Pezizomycotina</taxon>
        <taxon>Sordariomycetes</taxon>
        <taxon>Sordariomycetidae</taxon>
        <taxon>Sordariales</taxon>
        <taxon>Sordariales incertae sedis</taxon>
        <taxon>Madurella</taxon>
    </lineage>
</organism>
<accession>A0A175W3W7</accession>
<dbReference type="OrthoDB" id="4424523at2759"/>
<comment type="caution">
    <text evidence="2">The sequence shown here is derived from an EMBL/GenBank/DDBJ whole genome shotgun (WGS) entry which is preliminary data.</text>
</comment>
<keyword evidence="3" id="KW-1185">Reference proteome</keyword>
<reference evidence="2 3" key="1">
    <citation type="journal article" date="2016" name="Genome Announc.">
        <title>Genome Sequence of Madurella mycetomatis mm55, Isolated from a Human Mycetoma Case in Sudan.</title>
        <authorList>
            <person name="Smit S."/>
            <person name="Derks M.F."/>
            <person name="Bervoets S."/>
            <person name="Fahal A."/>
            <person name="van Leeuwen W."/>
            <person name="van Belkum A."/>
            <person name="van de Sande W.W."/>
        </authorList>
    </citation>
    <scope>NUCLEOTIDE SEQUENCE [LARGE SCALE GENOMIC DNA]</scope>
    <source>
        <strain evidence="3">mm55</strain>
    </source>
</reference>
<protein>
    <submittedName>
        <fullName evidence="2">Uncharacterized protein</fullName>
    </submittedName>
</protein>
<name>A0A175W3W7_9PEZI</name>
<dbReference type="EMBL" id="LCTW02000120">
    <property type="protein sequence ID" value="KXX78437.1"/>
    <property type="molecule type" value="Genomic_DNA"/>
</dbReference>
<proteinExistence type="predicted"/>
<evidence type="ECO:0000313" key="3">
    <source>
        <dbReference type="Proteomes" id="UP000078237"/>
    </source>
</evidence>